<feature type="transmembrane region" description="Helical" evidence="8">
    <location>
        <begin position="957"/>
        <end position="979"/>
    </location>
</feature>
<dbReference type="EMBL" id="FOUU01000003">
    <property type="protein sequence ID" value="SFM72925.1"/>
    <property type="molecule type" value="Genomic_DNA"/>
</dbReference>
<dbReference type="Gene3D" id="3.40.630.10">
    <property type="entry name" value="Zn peptidases"/>
    <property type="match status" value="1"/>
</dbReference>
<keyword evidence="3 8" id="KW-0812">Transmembrane</keyword>
<dbReference type="Pfam" id="PF02687">
    <property type="entry name" value="FtsX"/>
    <property type="match status" value="1"/>
</dbReference>
<gene>
    <name evidence="11" type="ORF">SAMN05660836_01283</name>
</gene>
<feature type="domain" description="ABC3 transporter permease C-terminal" evidence="10">
    <location>
        <begin position="1347"/>
        <end position="1455"/>
    </location>
</feature>
<name>A0A1I4T8E8_9BACT</name>
<reference evidence="11 12" key="1">
    <citation type="submission" date="2016-10" db="EMBL/GenBank/DDBJ databases">
        <authorList>
            <person name="de Groot N.N."/>
        </authorList>
    </citation>
    <scope>NUCLEOTIDE SEQUENCE [LARGE SCALE GENOMIC DNA]</scope>
    <source>
        <strain evidence="11 12">DSM 9990</strain>
    </source>
</reference>
<evidence type="ECO:0000256" key="4">
    <source>
        <dbReference type="ARBA" id="ARBA00022989"/>
    </source>
</evidence>
<evidence type="ECO:0000259" key="10">
    <source>
        <dbReference type="Pfam" id="PF02687"/>
    </source>
</evidence>
<keyword evidence="2" id="KW-1003">Cell membrane</keyword>
<feature type="chain" id="PRO_5011767979" evidence="9">
    <location>
        <begin position="21"/>
        <end position="1620"/>
    </location>
</feature>
<keyword evidence="4 8" id="KW-1133">Transmembrane helix</keyword>
<keyword evidence="12" id="KW-1185">Reference proteome</keyword>
<dbReference type="PANTHER" id="PTHR30572">
    <property type="entry name" value="MEMBRANE COMPONENT OF TRANSPORTER-RELATED"/>
    <property type="match status" value="1"/>
</dbReference>
<dbReference type="STRING" id="39841.SAMN05660836_01283"/>
<evidence type="ECO:0000256" key="9">
    <source>
        <dbReference type="SAM" id="SignalP"/>
    </source>
</evidence>
<evidence type="ECO:0000256" key="1">
    <source>
        <dbReference type="ARBA" id="ARBA00004651"/>
    </source>
</evidence>
<dbReference type="SUPFAM" id="SSF53187">
    <property type="entry name" value="Zn-dependent exopeptidases"/>
    <property type="match status" value="1"/>
</dbReference>
<dbReference type="InterPro" id="IPR046450">
    <property type="entry name" value="PA_dom_sf"/>
</dbReference>
<feature type="transmembrane region" description="Helical" evidence="8">
    <location>
        <begin position="1338"/>
        <end position="1359"/>
    </location>
</feature>
<dbReference type="InterPro" id="IPR003838">
    <property type="entry name" value="ABC3_permease_C"/>
</dbReference>
<evidence type="ECO:0000256" key="6">
    <source>
        <dbReference type="ARBA" id="ARBA00038076"/>
    </source>
</evidence>
<evidence type="ECO:0000256" key="7">
    <source>
        <dbReference type="SAM" id="Coils"/>
    </source>
</evidence>
<accession>A0A1I4T8E8</accession>
<dbReference type="Proteomes" id="UP000199611">
    <property type="component" value="Unassembled WGS sequence"/>
</dbReference>
<dbReference type="PANTHER" id="PTHR30572:SF4">
    <property type="entry name" value="ABC TRANSPORTER PERMEASE YTRF"/>
    <property type="match status" value="1"/>
</dbReference>
<feature type="coiled-coil region" evidence="7">
    <location>
        <begin position="320"/>
        <end position="394"/>
    </location>
</feature>
<sequence>MRLFAFLFCLFFILCVPCDAAKTRPEGSAHTEVALQPADLWQDIARVIRHSDRSAGSAGAENVIGYVESVFRELDYPVMGHQYFFLPVPDSSYAFLEVEGVRYPIRPWMPNLSYLSTAGKNGIRGPCVYAGRGEWEDLKGLKLEGAIVFLELEVPDAWIYAAMFGAKAVVYLGREGYPSGTYRATYSSAPVAFPRFWLAPEDAQVVRNLLSSEKALHGHIVARTAWQNTVLRNFYAIIPGRNPELKEELVILEARYDSTAYIPGVSPGVDEATSMLLLLQLAREFARNPPERSVMFLFTSRGNRELAGMREFVWAITTSSKNLRRERRYLRDEIKLTKKRIEALEAVVSAIEKLDFKELAKDINLDSLIWPLVVDKAKDRADDLIRELSHSEKKREDLSGLQSFYRRLSWKGSFQEIVDLSDEEKKLVASILLSIAHQLPEYLQELKKRELVIKSAISVRGEVKSYEPVLLVSLDLSTASPYVQLQERGSSYPFRSDITKLSRSGHLVKLLTALSRTVSETYGIENLFLSPYWAEDTAEGAPFTCLCCDVATLGGLPAYGLTSDLGEPPLWGTPDDTWENWHVVNFVRLKAFMLPFFRKLTDMPGLSSACKTGLEAIASLEGTARFIRYGELFPDRPAPAVVVTAMQGANLFRSMVFMDGTFSLHGVANKKAAYQKLILEPYGFDPETGRIRWAADKRETGKSQYRVKIKGSTAYTSLVMFPCEQTDIFGLFHPRKLAYVTKVRLLDVKTDATPMKYWYSRIDGRDTILMTVLLEPGTRFKLVLSDSLTTRDVLFLNADEKHPMGRGFLIGDPGRIIFGPLVSVRDMAALVGHRLKNLRDTGIRNAFLERSYEEGLKYLNGAEKGLLSGDYGIAWEKTVRAWGYFNKIYGDIDSTQRDVLFGVIFFIILFVPFAYCMERYLFCHTGIYRQIFTFSIILLLTIWIIKSVHPAFRITYSPTMVIVAFFIVGLSLLVGYLIVDRFEHEIETQKKAAWRASGAKAIGQIKASQALTSGFAIGVSNLHRRRLRTALTCITLIILTFAIMSFTSVKTFQRVTDTKVGENPSYQGLEVHHPFWMPMSDFALRQIKALYHDTIVFPRAWIGRSGGSYDRTVSVISSPDGKRVGLEGVMGVGVRPPKALVQSLVWGRWIGEGAIREAVISVYLAEKLGIPVGDRGKSGRRRHHAFGRGFHGPDSAMFPRVKINGLDFAVVGIFDEDIVKSLKGLDGKPLLPAYLEIHPEEELTEVEVEAIEAGEEILPEAQRFSFASAERTVFIPFWTCLRMGGSIMAVHVLTEKNNSHDGASAEERLGTWYLYPVYLGKNEGVFFHSSSSALRYQGMSNVIIPVGVVLLICINTLIGQVHERRREISVYTSVGLAPHYVGFLFMMEAMAYAVLSCVIGYLLAQFVARYLGGTAMFASLTFNYSSLVSVVSMVLVFGVVFLASLYPARVAVNMSMPDVERSWKLPEPQNGVLVVDIPFLFPEEEHEKIVRYLAAFFNLHQDVPHGVFMSDGVRIDWAQWDEIHEGRSIPGVSMCLLLQTTVWLAPFDFGMRQRVHVYCCPDPDEPGYVHVTLRIVRLSGEARAWYRANKRFVAAVRKELLRWHTLDPAAKEEVGLGTVR</sequence>
<feature type="transmembrane region" description="Helical" evidence="8">
    <location>
        <begin position="1424"/>
        <end position="1446"/>
    </location>
</feature>
<evidence type="ECO:0000313" key="11">
    <source>
        <dbReference type="EMBL" id="SFM72925.1"/>
    </source>
</evidence>
<keyword evidence="7" id="KW-0175">Coiled coil</keyword>
<evidence type="ECO:0000256" key="8">
    <source>
        <dbReference type="SAM" id="Phobius"/>
    </source>
</evidence>
<dbReference type="InterPro" id="IPR050250">
    <property type="entry name" value="Macrolide_Exporter_MacB"/>
</dbReference>
<evidence type="ECO:0000256" key="3">
    <source>
        <dbReference type="ARBA" id="ARBA00022692"/>
    </source>
</evidence>
<dbReference type="RefSeq" id="WP_093394367.1">
    <property type="nucleotide sequence ID" value="NZ_FOUU01000003.1"/>
</dbReference>
<dbReference type="OrthoDB" id="9773692at2"/>
<evidence type="ECO:0000256" key="2">
    <source>
        <dbReference type="ARBA" id="ARBA00022475"/>
    </source>
</evidence>
<protein>
    <submittedName>
        <fullName evidence="11">MacB-like core domain-containing protein</fullName>
    </submittedName>
</protein>
<evidence type="ECO:0000256" key="5">
    <source>
        <dbReference type="ARBA" id="ARBA00023136"/>
    </source>
</evidence>
<keyword evidence="5 8" id="KW-0472">Membrane</keyword>
<feature type="transmembrane region" description="Helical" evidence="8">
    <location>
        <begin position="899"/>
        <end position="915"/>
    </location>
</feature>
<comment type="subcellular location">
    <subcellularLocation>
        <location evidence="1">Cell membrane</location>
        <topology evidence="1">Multi-pass membrane protein</topology>
    </subcellularLocation>
</comment>
<feature type="signal peptide" evidence="9">
    <location>
        <begin position="1"/>
        <end position="20"/>
    </location>
</feature>
<dbReference type="GO" id="GO:0005886">
    <property type="term" value="C:plasma membrane"/>
    <property type="evidence" value="ECO:0007669"/>
    <property type="project" value="UniProtKB-SubCell"/>
</dbReference>
<keyword evidence="9" id="KW-0732">Signal</keyword>
<dbReference type="SUPFAM" id="SSF52025">
    <property type="entry name" value="PA domain"/>
    <property type="match status" value="1"/>
</dbReference>
<feature type="transmembrane region" description="Helical" evidence="8">
    <location>
        <begin position="927"/>
        <end position="945"/>
    </location>
</feature>
<evidence type="ECO:0000313" key="12">
    <source>
        <dbReference type="Proteomes" id="UP000199611"/>
    </source>
</evidence>
<dbReference type="GO" id="GO:0022857">
    <property type="term" value="F:transmembrane transporter activity"/>
    <property type="evidence" value="ECO:0007669"/>
    <property type="project" value="TreeGrafter"/>
</dbReference>
<organism evidence="11 12">
    <name type="scientific">Thermodesulforhabdus norvegica</name>
    <dbReference type="NCBI Taxonomy" id="39841"/>
    <lineage>
        <taxon>Bacteria</taxon>
        <taxon>Pseudomonadati</taxon>
        <taxon>Thermodesulfobacteriota</taxon>
        <taxon>Syntrophobacteria</taxon>
        <taxon>Syntrophobacterales</taxon>
        <taxon>Thermodesulforhabdaceae</taxon>
        <taxon>Thermodesulforhabdus</taxon>
    </lineage>
</organism>
<comment type="similarity">
    <text evidence="6">Belongs to the ABC-4 integral membrane protein family.</text>
</comment>
<feature type="transmembrane region" description="Helical" evidence="8">
    <location>
        <begin position="1030"/>
        <end position="1049"/>
    </location>
</feature>
<proteinExistence type="inferred from homology"/>
<feature type="transmembrane region" description="Helical" evidence="8">
    <location>
        <begin position="1380"/>
        <end position="1404"/>
    </location>
</feature>